<dbReference type="FunFam" id="3.40.50.620:FF:000096">
    <property type="entry name" value="Arginine--tRNA ligase chloroplastic/mitochondrial"/>
    <property type="match status" value="1"/>
</dbReference>
<evidence type="ECO:0000256" key="3">
    <source>
        <dbReference type="ARBA" id="ARBA00022598"/>
    </source>
</evidence>
<keyword evidence="5 10" id="KW-0067">ATP-binding</keyword>
<dbReference type="GO" id="GO:0005524">
    <property type="term" value="F:ATP binding"/>
    <property type="evidence" value="ECO:0007669"/>
    <property type="project" value="UniProtKB-KW"/>
</dbReference>
<reference evidence="14" key="1">
    <citation type="journal article" date="2023" name="Commun. Biol.">
        <title>Genome analysis of Parmales, the sister group of diatoms, reveals the evolutionary specialization of diatoms from phago-mixotrophs to photoautotrophs.</title>
        <authorList>
            <person name="Ban H."/>
            <person name="Sato S."/>
            <person name="Yoshikawa S."/>
            <person name="Yamada K."/>
            <person name="Nakamura Y."/>
            <person name="Ichinomiya M."/>
            <person name="Sato N."/>
            <person name="Blanc-Mathieu R."/>
            <person name="Endo H."/>
            <person name="Kuwata A."/>
            <person name="Ogata H."/>
        </authorList>
    </citation>
    <scope>NUCLEOTIDE SEQUENCE [LARGE SCALE GENOMIC DNA]</scope>
    <source>
        <strain evidence="14">NIES 3700</strain>
    </source>
</reference>
<dbReference type="InterPro" id="IPR001412">
    <property type="entry name" value="aa-tRNA-synth_I_CS"/>
</dbReference>
<dbReference type="AlphaFoldDB" id="A0A9W7FIE9"/>
<dbReference type="GO" id="GO:0005737">
    <property type="term" value="C:cytoplasm"/>
    <property type="evidence" value="ECO:0007669"/>
    <property type="project" value="InterPro"/>
</dbReference>
<dbReference type="FunFam" id="3.30.1360.70:FF:000002">
    <property type="entry name" value="arginine--tRNA ligase, cytoplasmic"/>
    <property type="match status" value="1"/>
</dbReference>
<dbReference type="SUPFAM" id="SSF55190">
    <property type="entry name" value="Arginyl-tRNA synthetase (ArgRS), N-terminal 'additional' domain"/>
    <property type="match status" value="1"/>
</dbReference>
<evidence type="ECO:0000256" key="7">
    <source>
        <dbReference type="ARBA" id="ARBA00023146"/>
    </source>
</evidence>
<dbReference type="Gene3D" id="3.40.50.620">
    <property type="entry name" value="HUPs"/>
    <property type="match status" value="1"/>
</dbReference>
<dbReference type="PRINTS" id="PR01038">
    <property type="entry name" value="TRNASYNTHARG"/>
</dbReference>
<evidence type="ECO:0000256" key="4">
    <source>
        <dbReference type="ARBA" id="ARBA00022741"/>
    </source>
</evidence>
<dbReference type="InterPro" id="IPR036695">
    <property type="entry name" value="Arg-tRNA-synth_N_sf"/>
</dbReference>
<dbReference type="PANTHER" id="PTHR11956:SF5">
    <property type="entry name" value="ARGININE--TRNA LIGASE, CYTOPLASMIC"/>
    <property type="match status" value="1"/>
</dbReference>
<dbReference type="OrthoDB" id="68056at2759"/>
<dbReference type="GO" id="GO:0006420">
    <property type="term" value="P:arginyl-tRNA aminoacylation"/>
    <property type="evidence" value="ECO:0007669"/>
    <property type="project" value="InterPro"/>
</dbReference>
<dbReference type="InterPro" id="IPR014729">
    <property type="entry name" value="Rossmann-like_a/b/a_fold"/>
</dbReference>
<dbReference type="EMBL" id="BRXW01000179">
    <property type="protein sequence ID" value="GMI12670.1"/>
    <property type="molecule type" value="Genomic_DNA"/>
</dbReference>
<evidence type="ECO:0000256" key="8">
    <source>
        <dbReference type="ARBA" id="ARBA00033033"/>
    </source>
</evidence>
<name>A0A9W7FIE9_9STRA</name>
<keyword evidence="4 10" id="KW-0547">Nucleotide-binding</keyword>
<sequence length="828" mass="90988">MDGHLKVNRCWKAHFEKMGKEKSKKAAAKAPKEEVPPPPKPLVTFHLCGTDELQICGVLAAFNLLVSSLPSPAPFAIVPLKAEQVIAAMGSRAPKNCGVMMTDSLGRGTPLFGLKQCLSGLAPPLPSQVESSNVSQWMGWCESVLVPAVNKPDKLLEKAASTLSSHLSTTPTGRISDRRSLTIADIYAITTLMPIIPTFKPLTDPSALTSFLSTVPQSPLFSKTFSDSGRFITEKAPSDGLLSTLRGIFSSALYSTFPEAPELGISIMVTQTKDPKNGEYQCNNAMELFKKLPKPNAFKAPRDVALALTSEISHPLIEKLDVAGPGFINITLSTTFLTDKLKNLVVSGDPRPAKPKTAPKKVVVDFSSPNIAKDMHVGHLRSTIIGESVCRILEYTHHPTDRVNHVGDWGTQFGMLIQYLLESFPKIAEGDMTGVDIKDLTAFYKAAKIKFDEDEVFKKVAQQNVVKLQGGDEACRKIWQLLCDISRAEFEKVYKRLGVDVKECGESFYNEMIPGVIEELTAMNLVVPDGGAKCIFVPEYRIPLMVQKSDGGFGYDSTDMAAISYRLRELKAGQVVYITDFTQGDHFMMIFDAAKRAGWWNATSHKITHIGFGTVCGEDGKRFKTRSGDTVRLVDLLDESVRRMEESLLERNKEGKGSIPEGEIRSTAEKIGYGAIKYFDLSRNPTSNYIFSYDAMLDTRGNTGVYLMFAKARLGSIINKAREAGVDVADLEKAGGLELDLGHVTERSLAIEILKFPDVIENVLEALAPHKVCEYLYNMSLVATSFVTECRIMENGVPNKSRLLLCSIAGNVMQACFHLLSIECPDRI</sequence>
<dbReference type="CDD" id="cd00671">
    <property type="entry name" value="ArgRS_core"/>
    <property type="match status" value="1"/>
</dbReference>
<dbReference type="InterPro" id="IPR009080">
    <property type="entry name" value="tRNAsynth_Ia_anticodon-bd"/>
</dbReference>
<dbReference type="Gene3D" id="3.30.1360.70">
    <property type="entry name" value="Arginyl tRNA synthetase N-terminal domain"/>
    <property type="match status" value="1"/>
</dbReference>
<dbReference type="SUPFAM" id="SSF47323">
    <property type="entry name" value="Anticodon-binding domain of a subclass of class I aminoacyl-tRNA synthetases"/>
    <property type="match status" value="1"/>
</dbReference>
<feature type="domain" description="Arginyl tRNA synthetase N-terminal" evidence="12">
    <location>
        <begin position="243"/>
        <end position="332"/>
    </location>
</feature>
<keyword evidence="6 10" id="KW-0648">Protein biosynthesis</keyword>
<evidence type="ECO:0000313" key="13">
    <source>
        <dbReference type="EMBL" id="GMI12670.1"/>
    </source>
</evidence>
<keyword evidence="3 10" id="KW-0436">Ligase</keyword>
<evidence type="ECO:0000259" key="12">
    <source>
        <dbReference type="SMART" id="SM01016"/>
    </source>
</evidence>
<dbReference type="Pfam" id="PF03485">
    <property type="entry name" value="Arg_tRNA_synt_N"/>
    <property type="match status" value="1"/>
</dbReference>
<gene>
    <name evidence="13" type="ORF">TrLO_g4169</name>
</gene>
<dbReference type="SMART" id="SM00836">
    <property type="entry name" value="DALR_1"/>
    <property type="match status" value="1"/>
</dbReference>
<evidence type="ECO:0000256" key="5">
    <source>
        <dbReference type="ARBA" id="ARBA00022840"/>
    </source>
</evidence>
<dbReference type="HAMAP" id="MF_00123">
    <property type="entry name" value="Arg_tRNA_synth"/>
    <property type="match status" value="1"/>
</dbReference>
<evidence type="ECO:0000259" key="11">
    <source>
        <dbReference type="SMART" id="SM00836"/>
    </source>
</evidence>
<evidence type="ECO:0000256" key="6">
    <source>
        <dbReference type="ARBA" id="ARBA00022917"/>
    </source>
</evidence>
<comment type="caution">
    <text evidence="13">The sequence shown here is derived from an EMBL/GenBank/DDBJ whole genome shotgun (WGS) entry which is preliminary data.</text>
</comment>
<dbReference type="InterPro" id="IPR035684">
    <property type="entry name" value="ArgRS_core"/>
</dbReference>
<dbReference type="PROSITE" id="PS00178">
    <property type="entry name" value="AA_TRNA_LIGASE_I"/>
    <property type="match status" value="1"/>
</dbReference>
<protein>
    <recommendedName>
        <fullName evidence="2">arginine--tRNA ligase</fullName>
        <ecNumber evidence="2">6.1.1.19</ecNumber>
    </recommendedName>
    <alternativeName>
        <fullName evidence="8">Arginyl-tRNA synthetase</fullName>
    </alternativeName>
</protein>
<keyword evidence="14" id="KW-1185">Reference proteome</keyword>
<dbReference type="GO" id="GO:0004814">
    <property type="term" value="F:arginine-tRNA ligase activity"/>
    <property type="evidence" value="ECO:0007669"/>
    <property type="project" value="UniProtKB-EC"/>
</dbReference>
<accession>A0A9W7FIE9</accession>
<dbReference type="EC" id="6.1.1.19" evidence="2"/>
<evidence type="ECO:0000256" key="2">
    <source>
        <dbReference type="ARBA" id="ARBA00012837"/>
    </source>
</evidence>
<dbReference type="NCBIfam" id="TIGR00456">
    <property type="entry name" value="argS"/>
    <property type="match status" value="1"/>
</dbReference>
<evidence type="ECO:0000256" key="10">
    <source>
        <dbReference type="RuleBase" id="RU363038"/>
    </source>
</evidence>
<dbReference type="SUPFAM" id="SSF52374">
    <property type="entry name" value="Nucleotidylyl transferase"/>
    <property type="match status" value="1"/>
</dbReference>
<dbReference type="SMART" id="SM01016">
    <property type="entry name" value="Arg_tRNA_synt_N"/>
    <property type="match status" value="1"/>
</dbReference>
<feature type="domain" description="DALR anticodon binding" evidence="11">
    <location>
        <begin position="707"/>
        <end position="828"/>
    </location>
</feature>
<evidence type="ECO:0000256" key="9">
    <source>
        <dbReference type="ARBA" id="ARBA00049339"/>
    </source>
</evidence>
<dbReference type="Gene3D" id="1.10.730.10">
    <property type="entry name" value="Isoleucyl-tRNA Synthetase, Domain 1"/>
    <property type="match status" value="1"/>
</dbReference>
<comment type="similarity">
    <text evidence="1 10">Belongs to the class-I aminoacyl-tRNA synthetase family.</text>
</comment>
<dbReference type="InterPro" id="IPR005148">
    <property type="entry name" value="Arg-tRNA-synth_N"/>
</dbReference>
<proteinExistence type="inferred from homology"/>
<dbReference type="InterPro" id="IPR001278">
    <property type="entry name" value="Arg-tRNA-ligase"/>
</dbReference>
<evidence type="ECO:0000256" key="1">
    <source>
        <dbReference type="ARBA" id="ARBA00005594"/>
    </source>
</evidence>
<comment type="catalytic activity">
    <reaction evidence="9">
        <text>tRNA(Arg) + L-arginine + ATP = L-arginyl-tRNA(Arg) + AMP + diphosphate</text>
        <dbReference type="Rhea" id="RHEA:20301"/>
        <dbReference type="Rhea" id="RHEA-COMP:9658"/>
        <dbReference type="Rhea" id="RHEA-COMP:9673"/>
        <dbReference type="ChEBI" id="CHEBI:30616"/>
        <dbReference type="ChEBI" id="CHEBI:32682"/>
        <dbReference type="ChEBI" id="CHEBI:33019"/>
        <dbReference type="ChEBI" id="CHEBI:78442"/>
        <dbReference type="ChEBI" id="CHEBI:78513"/>
        <dbReference type="ChEBI" id="CHEBI:456215"/>
        <dbReference type="EC" id="6.1.1.19"/>
    </reaction>
</comment>
<dbReference type="PANTHER" id="PTHR11956">
    <property type="entry name" value="ARGINYL-TRNA SYNTHETASE"/>
    <property type="match status" value="1"/>
</dbReference>
<keyword evidence="7 10" id="KW-0030">Aminoacyl-tRNA synthetase</keyword>
<organism evidence="13 14">
    <name type="scientific">Triparma laevis f. longispina</name>
    <dbReference type="NCBI Taxonomy" id="1714387"/>
    <lineage>
        <taxon>Eukaryota</taxon>
        <taxon>Sar</taxon>
        <taxon>Stramenopiles</taxon>
        <taxon>Ochrophyta</taxon>
        <taxon>Bolidophyceae</taxon>
        <taxon>Parmales</taxon>
        <taxon>Triparmaceae</taxon>
        <taxon>Triparma</taxon>
    </lineage>
</organism>
<dbReference type="Pfam" id="PF00750">
    <property type="entry name" value="tRNA-synt_1d"/>
    <property type="match status" value="1"/>
</dbReference>
<dbReference type="Proteomes" id="UP001165122">
    <property type="component" value="Unassembled WGS sequence"/>
</dbReference>
<evidence type="ECO:0000313" key="14">
    <source>
        <dbReference type="Proteomes" id="UP001165122"/>
    </source>
</evidence>
<dbReference type="Pfam" id="PF05746">
    <property type="entry name" value="DALR_1"/>
    <property type="match status" value="1"/>
</dbReference>
<dbReference type="InterPro" id="IPR008909">
    <property type="entry name" value="DALR_anticod-bd"/>
</dbReference>